<feature type="signal peptide" evidence="14">
    <location>
        <begin position="1"/>
        <end position="23"/>
    </location>
</feature>
<dbReference type="PANTHER" id="PTHR46300:SF7">
    <property type="entry name" value="P450, PUTATIVE (EUROFUNG)-RELATED"/>
    <property type="match status" value="1"/>
</dbReference>
<dbReference type="PANTHER" id="PTHR46300">
    <property type="entry name" value="P450, PUTATIVE (EUROFUNG)-RELATED-RELATED"/>
    <property type="match status" value="1"/>
</dbReference>
<comment type="pathway">
    <text evidence="3">Secondary metabolite biosynthesis.</text>
</comment>
<keyword evidence="5 13" id="KW-0349">Heme</keyword>
<evidence type="ECO:0000256" key="1">
    <source>
        <dbReference type="ARBA" id="ARBA00001971"/>
    </source>
</evidence>
<organism evidence="15 16">
    <name type="scientific">Somion occarium</name>
    <dbReference type="NCBI Taxonomy" id="3059160"/>
    <lineage>
        <taxon>Eukaryota</taxon>
        <taxon>Fungi</taxon>
        <taxon>Dikarya</taxon>
        <taxon>Basidiomycota</taxon>
        <taxon>Agaricomycotina</taxon>
        <taxon>Agaricomycetes</taxon>
        <taxon>Polyporales</taxon>
        <taxon>Cerrenaceae</taxon>
        <taxon>Somion</taxon>
    </lineage>
</organism>
<dbReference type="InterPro" id="IPR001128">
    <property type="entry name" value="Cyt_P450"/>
</dbReference>
<proteinExistence type="inferred from homology"/>
<keyword evidence="11 13" id="KW-0503">Monooxygenase</keyword>
<evidence type="ECO:0000256" key="2">
    <source>
        <dbReference type="ARBA" id="ARBA00004167"/>
    </source>
</evidence>
<evidence type="ECO:0000256" key="9">
    <source>
        <dbReference type="ARBA" id="ARBA00023002"/>
    </source>
</evidence>
<evidence type="ECO:0000313" key="16">
    <source>
        <dbReference type="Proteomes" id="UP001497453"/>
    </source>
</evidence>
<keyword evidence="8" id="KW-1133">Transmembrane helix</keyword>
<evidence type="ECO:0000256" key="10">
    <source>
        <dbReference type="ARBA" id="ARBA00023004"/>
    </source>
</evidence>
<keyword evidence="7 13" id="KW-0479">Metal-binding</keyword>
<protein>
    <recommendedName>
        <fullName evidence="17">Cytochrome P450</fullName>
    </recommendedName>
</protein>
<name>A0ABP1DVF1_9APHY</name>
<dbReference type="Pfam" id="PF00067">
    <property type="entry name" value="p450"/>
    <property type="match status" value="1"/>
</dbReference>
<dbReference type="CDD" id="cd11065">
    <property type="entry name" value="CYP64-like"/>
    <property type="match status" value="1"/>
</dbReference>
<comment type="cofactor">
    <cofactor evidence="1">
        <name>heme</name>
        <dbReference type="ChEBI" id="CHEBI:30413"/>
    </cofactor>
</comment>
<sequence length="517" mass="59268">MNSVLVGLLVITGLYLWSKHNKSKNLVYPPGPKALPVVGNILDLTARELWLRATQWYHQYGEIVYLHVFGQGLVFLNTHEVALDLMDRKGSIYSDKPALVMAGELCGCENMVAFTRYGDQSRRQRKLMQQALGTSAIKTYQPLLEYQAHELVRAVLADPKHHLDYIIRYAGSLVLHVVYGYRVTSKDDKYLHLAEECIDILSNRIASGGGIWPVDVLPILKYLPNWAPGSGFKQKAVEWRAKMEEFVDKPYEHLLQRMRDGTALPCFCSMLLEDIRSKDHVIDPQRDFDIRWTANSMYSASLDTTITGIQHFILLMLLHPEVLQKAQKEMEKVIDQNRLPTFSDRADLPYLECIMSEVLRWGTAVPLGLPHRLMEDDVYKGMFIPKGTLVFANVWNILRNEELYPEPNSFKPERYLVEVDEATAKRRDPRNYVFGYGRRRCPGSHLIESSLWIVMATMIATLDFSKARDEQGNIVEPIVKFENSVFRTPTPFKVDIRPRSEQALKIVSQVAENVVVL</sequence>
<keyword evidence="14" id="KW-0732">Signal</keyword>
<keyword evidence="10 13" id="KW-0408">Iron</keyword>
<evidence type="ECO:0000256" key="8">
    <source>
        <dbReference type="ARBA" id="ARBA00022989"/>
    </source>
</evidence>
<evidence type="ECO:0000256" key="3">
    <source>
        <dbReference type="ARBA" id="ARBA00005179"/>
    </source>
</evidence>
<keyword evidence="12" id="KW-0472">Membrane</keyword>
<keyword evidence="6" id="KW-0812">Transmembrane</keyword>
<evidence type="ECO:0000256" key="12">
    <source>
        <dbReference type="ARBA" id="ARBA00023136"/>
    </source>
</evidence>
<dbReference type="PRINTS" id="PR00463">
    <property type="entry name" value="EP450I"/>
</dbReference>
<reference evidence="16" key="1">
    <citation type="submission" date="2024-04" db="EMBL/GenBank/DDBJ databases">
        <authorList>
            <person name="Shaw F."/>
            <person name="Minotto A."/>
        </authorList>
    </citation>
    <scope>NUCLEOTIDE SEQUENCE [LARGE SCALE GENOMIC DNA]</scope>
</reference>
<feature type="chain" id="PRO_5045076686" description="Cytochrome P450" evidence="14">
    <location>
        <begin position="24"/>
        <end position="517"/>
    </location>
</feature>
<dbReference type="InterPro" id="IPR036396">
    <property type="entry name" value="Cyt_P450_sf"/>
</dbReference>
<dbReference type="PROSITE" id="PS00086">
    <property type="entry name" value="CYTOCHROME_P450"/>
    <property type="match status" value="1"/>
</dbReference>
<dbReference type="Gene3D" id="1.10.630.10">
    <property type="entry name" value="Cytochrome P450"/>
    <property type="match status" value="1"/>
</dbReference>
<evidence type="ECO:0000256" key="7">
    <source>
        <dbReference type="ARBA" id="ARBA00022723"/>
    </source>
</evidence>
<gene>
    <name evidence="15" type="ORF">GFSPODELE1_LOCUS8154</name>
</gene>
<evidence type="ECO:0000256" key="4">
    <source>
        <dbReference type="ARBA" id="ARBA00010617"/>
    </source>
</evidence>
<evidence type="ECO:0000313" key="15">
    <source>
        <dbReference type="EMBL" id="CAL1711053.1"/>
    </source>
</evidence>
<keyword evidence="16" id="KW-1185">Reference proteome</keyword>
<comment type="similarity">
    <text evidence="4 13">Belongs to the cytochrome P450 family.</text>
</comment>
<comment type="subcellular location">
    <subcellularLocation>
        <location evidence="2">Membrane</location>
        <topology evidence="2">Single-pass membrane protein</topology>
    </subcellularLocation>
</comment>
<evidence type="ECO:0000256" key="14">
    <source>
        <dbReference type="SAM" id="SignalP"/>
    </source>
</evidence>
<evidence type="ECO:0000256" key="11">
    <source>
        <dbReference type="ARBA" id="ARBA00023033"/>
    </source>
</evidence>
<dbReference type="InterPro" id="IPR002401">
    <property type="entry name" value="Cyt_P450_E_grp-I"/>
</dbReference>
<evidence type="ECO:0000256" key="13">
    <source>
        <dbReference type="RuleBase" id="RU000461"/>
    </source>
</evidence>
<evidence type="ECO:0000256" key="6">
    <source>
        <dbReference type="ARBA" id="ARBA00022692"/>
    </source>
</evidence>
<accession>A0ABP1DVF1</accession>
<evidence type="ECO:0000256" key="5">
    <source>
        <dbReference type="ARBA" id="ARBA00022617"/>
    </source>
</evidence>
<evidence type="ECO:0008006" key="17">
    <source>
        <dbReference type="Google" id="ProtNLM"/>
    </source>
</evidence>
<keyword evidence="9 13" id="KW-0560">Oxidoreductase</keyword>
<dbReference type="InterPro" id="IPR017972">
    <property type="entry name" value="Cyt_P450_CS"/>
</dbReference>
<dbReference type="Proteomes" id="UP001497453">
    <property type="component" value="Chromosome 6"/>
</dbReference>
<dbReference type="SUPFAM" id="SSF48264">
    <property type="entry name" value="Cytochrome P450"/>
    <property type="match status" value="1"/>
</dbReference>
<dbReference type="EMBL" id="OZ037949">
    <property type="protein sequence ID" value="CAL1711053.1"/>
    <property type="molecule type" value="Genomic_DNA"/>
</dbReference>
<dbReference type="InterPro" id="IPR050364">
    <property type="entry name" value="Cytochrome_P450_fung"/>
</dbReference>